<sequence>MKAKKIVMISTSVIAVIVVVLWQIGLIGLWTEGMAYIANNTKEFTDTKGHIVQGEYSIPIDLSDLESNIGKELYNDGAYRIYVSWIDHTGSINSGGYQIGFRSSGSYSLSNASLISGAHHATVNGNSFTTSMSARMTASYNGKHYTSSVSGLSGLNYKDGDYFSFYIFPSESYENQEISLNETGIVLLTVSDLYKNVWSKKA</sequence>
<accession>A0ABY5S5Z8</accession>
<evidence type="ECO:0000313" key="2">
    <source>
        <dbReference type="EMBL" id="UVI29327.1"/>
    </source>
</evidence>
<proteinExistence type="predicted"/>
<reference evidence="2" key="1">
    <citation type="submission" date="2022-01" db="EMBL/GenBank/DDBJ databases">
        <title>Paenibacillus spongiae sp. nov., isolated from marine sponge.</title>
        <authorList>
            <person name="Li Z."/>
            <person name="Zhang M."/>
        </authorList>
    </citation>
    <scope>NUCLEOTIDE SEQUENCE</scope>
    <source>
        <strain evidence="2">PHS-Z3</strain>
    </source>
</reference>
<feature type="transmembrane region" description="Helical" evidence="1">
    <location>
        <begin position="7"/>
        <end position="30"/>
    </location>
</feature>
<evidence type="ECO:0000313" key="3">
    <source>
        <dbReference type="Proteomes" id="UP001057877"/>
    </source>
</evidence>
<dbReference type="Proteomes" id="UP001057877">
    <property type="component" value="Chromosome"/>
</dbReference>
<protein>
    <submittedName>
        <fullName evidence="2">Uncharacterized protein</fullName>
    </submittedName>
</protein>
<organism evidence="2 3">
    <name type="scientific">Paenibacillus spongiae</name>
    <dbReference type="NCBI Taxonomy" id="2909671"/>
    <lineage>
        <taxon>Bacteria</taxon>
        <taxon>Bacillati</taxon>
        <taxon>Bacillota</taxon>
        <taxon>Bacilli</taxon>
        <taxon>Bacillales</taxon>
        <taxon>Paenibacillaceae</taxon>
        <taxon>Paenibacillus</taxon>
    </lineage>
</organism>
<keyword evidence="3" id="KW-1185">Reference proteome</keyword>
<keyword evidence="1" id="KW-0472">Membrane</keyword>
<keyword evidence="1" id="KW-1133">Transmembrane helix</keyword>
<dbReference type="RefSeq" id="WP_258385416.1">
    <property type="nucleotide sequence ID" value="NZ_CP091430.1"/>
</dbReference>
<evidence type="ECO:0000256" key="1">
    <source>
        <dbReference type="SAM" id="Phobius"/>
    </source>
</evidence>
<dbReference type="EMBL" id="CP091430">
    <property type="protein sequence ID" value="UVI29327.1"/>
    <property type="molecule type" value="Genomic_DNA"/>
</dbReference>
<name>A0ABY5S5Z8_9BACL</name>
<gene>
    <name evidence="2" type="ORF">L1F29_28510</name>
</gene>
<keyword evidence="1" id="KW-0812">Transmembrane</keyword>